<evidence type="ECO:0000256" key="1">
    <source>
        <dbReference type="SAM" id="MobiDB-lite"/>
    </source>
</evidence>
<reference evidence="2" key="1">
    <citation type="submission" date="2021-09" db="EMBL/GenBank/DDBJ databases">
        <authorList>
            <consortium name="AG Swart"/>
            <person name="Singh M."/>
            <person name="Singh A."/>
            <person name="Seah K."/>
            <person name="Emmerich C."/>
        </authorList>
    </citation>
    <scope>NUCLEOTIDE SEQUENCE</scope>
    <source>
        <strain evidence="2">ATCC30299</strain>
    </source>
</reference>
<sequence>MGSTQLKEPIRFTKIPTIHIRQAPKISHGHKNIILNEPPNTEREPKLLTLDNYTCIRCKSSSDLKRPESGRNSIIIRDEMAQSSDSNLIENYEQTLQLAKVRRKNRSTPVSNEILNKIEINHSQSRSCCKEDFTIIQSDNSSINKFDHHSSTTTLKLLSPSMHDKKPEINEKSEEKKPEINGRSEEKPKKYHRRVFSDGNAENLIAKQTDRKFFKSFASTAPGAPPAKMESLHVPKISDVHIRLRGSDHRNSDPKAYEDAINKSTQNLHSKNKIEKEWVWRGKHGLLPSLSSKII</sequence>
<keyword evidence="3" id="KW-1185">Reference proteome</keyword>
<dbReference type="EMBL" id="CAJZBQ010000006">
    <property type="protein sequence ID" value="CAG9312356.1"/>
    <property type="molecule type" value="Genomic_DNA"/>
</dbReference>
<proteinExistence type="predicted"/>
<comment type="caution">
    <text evidence="2">The sequence shown here is derived from an EMBL/GenBank/DDBJ whole genome shotgun (WGS) entry which is preliminary data.</text>
</comment>
<organism evidence="2 3">
    <name type="scientific">Blepharisma stoltei</name>
    <dbReference type="NCBI Taxonomy" id="1481888"/>
    <lineage>
        <taxon>Eukaryota</taxon>
        <taxon>Sar</taxon>
        <taxon>Alveolata</taxon>
        <taxon>Ciliophora</taxon>
        <taxon>Postciliodesmatophora</taxon>
        <taxon>Heterotrichea</taxon>
        <taxon>Heterotrichida</taxon>
        <taxon>Blepharismidae</taxon>
        <taxon>Blepharisma</taxon>
    </lineage>
</organism>
<feature type="region of interest" description="Disordered" evidence="1">
    <location>
        <begin position="159"/>
        <end position="191"/>
    </location>
</feature>
<evidence type="ECO:0000313" key="3">
    <source>
        <dbReference type="Proteomes" id="UP001162131"/>
    </source>
</evidence>
<accession>A0AAU9IGF6</accession>
<name>A0AAU9IGF6_9CILI</name>
<evidence type="ECO:0000313" key="2">
    <source>
        <dbReference type="EMBL" id="CAG9312356.1"/>
    </source>
</evidence>
<feature type="compositionally biased region" description="Basic and acidic residues" evidence="1">
    <location>
        <begin position="162"/>
        <end position="188"/>
    </location>
</feature>
<dbReference type="AlphaFoldDB" id="A0AAU9IGF6"/>
<protein>
    <submittedName>
        <fullName evidence="2">Uncharacterized protein</fullName>
    </submittedName>
</protein>
<dbReference type="Proteomes" id="UP001162131">
    <property type="component" value="Unassembled WGS sequence"/>
</dbReference>
<gene>
    <name evidence="2" type="ORF">BSTOLATCC_MIC6463</name>
</gene>